<dbReference type="InterPro" id="IPR051413">
    <property type="entry name" value="K/Na_HCN_channel"/>
</dbReference>
<dbReference type="InterPro" id="IPR018488">
    <property type="entry name" value="cNMP-bd_CS"/>
</dbReference>
<dbReference type="PANTHER" id="PTHR45689:SF14">
    <property type="entry name" value="CYCLIC NUCLEOTIDE-GATED CATION CHANNEL SUBUNIT A-LIKE PROTEIN"/>
    <property type="match status" value="1"/>
</dbReference>
<sequence>MAHVCKLPHKDSISSLFTGVKSKLRQRLLKYVLISETNPLSTKYFRSHLAINREKKRQVKSGYLSVIHPFSKLRENYDKWLLFFYIWILIFKPLEACILWESSSKFVKELSIITMFLTWIDIVMNCFTGYYIKSNKSVELGVKKICKKYIFGPFFLIDSLGSISIFTFPVKPPLIVCGIHKIFCLLRGIRIISVLQLWVKLFSFKKYKTMTFIFTICCLNIFGFVLHFFICLLLSVTWIVRVDFGFGVEADSPLKNEISYSVYNEYLFKTSAFLLGISLPPQYFNDIKFTEEYLTAVIIYVIGKLMVISTWITLVLIILESRSRNIKFQKVMNQLENYMKQRHLPLGLRKRLTQHYEFKYQSNYFKVNFLNFFLTGGLKKDIDYELCKSLINSVSILKELSLNEVRDIVQVLIPEIFLPGDVIIQAGTYGDSLYFLSSGTVAVYTHSGREIRHLQDGAYFGELAIVLKSKSKRTATVVAVEISQIYRMKKSDFNRTLLKHQEVYKKIAANAQTRLTEISLHEELHKKYLFELNLLD</sequence>
<feature type="domain" description="Cyclic nucleotide-binding" evidence="2">
    <location>
        <begin position="396"/>
        <end position="514"/>
    </location>
</feature>
<feature type="transmembrane region" description="Helical" evidence="1">
    <location>
        <begin position="178"/>
        <end position="199"/>
    </location>
</feature>
<dbReference type="EMBL" id="OV651825">
    <property type="protein sequence ID" value="CAH1102543.1"/>
    <property type="molecule type" value="Genomic_DNA"/>
</dbReference>
<dbReference type="InterPro" id="IPR000595">
    <property type="entry name" value="cNMP-bd_dom"/>
</dbReference>
<dbReference type="AlphaFoldDB" id="A0A9P0G7A4"/>
<evidence type="ECO:0000313" key="3">
    <source>
        <dbReference type="EMBL" id="CAH1102543.1"/>
    </source>
</evidence>
<reference evidence="3" key="1">
    <citation type="submission" date="2022-01" db="EMBL/GenBank/DDBJ databases">
        <authorList>
            <person name="King R."/>
        </authorList>
    </citation>
    <scope>NUCLEOTIDE SEQUENCE</scope>
</reference>
<feature type="transmembrane region" description="Helical" evidence="1">
    <location>
        <begin position="211"/>
        <end position="240"/>
    </location>
</feature>
<dbReference type="Gene3D" id="2.60.120.10">
    <property type="entry name" value="Jelly Rolls"/>
    <property type="match status" value="1"/>
</dbReference>
<dbReference type="PRINTS" id="PR00103">
    <property type="entry name" value="CAMPKINASE"/>
</dbReference>
<evidence type="ECO:0000313" key="4">
    <source>
        <dbReference type="Proteomes" id="UP001153636"/>
    </source>
</evidence>
<dbReference type="PROSITE" id="PS50042">
    <property type="entry name" value="CNMP_BINDING_3"/>
    <property type="match status" value="1"/>
</dbReference>
<dbReference type="SUPFAM" id="SSF51206">
    <property type="entry name" value="cAMP-binding domain-like"/>
    <property type="match status" value="1"/>
</dbReference>
<dbReference type="GO" id="GO:0098855">
    <property type="term" value="C:HCN channel complex"/>
    <property type="evidence" value="ECO:0007669"/>
    <property type="project" value="TreeGrafter"/>
</dbReference>
<dbReference type="PANTHER" id="PTHR45689">
    <property type="entry name" value="I[[H]] CHANNEL, ISOFORM E"/>
    <property type="match status" value="1"/>
</dbReference>
<accession>A0A9P0G7A4</accession>
<dbReference type="GO" id="GO:0005249">
    <property type="term" value="F:voltage-gated potassium channel activity"/>
    <property type="evidence" value="ECO:0007669"/>
    <property type="project" value="TreeGrafter"/>
</dbReference>
<dbReference type="PROSITE" id="PS00889">
    <property type="entry name" value="CNMP_BINDING_2"/>
    <property type="match status" value="1"/>
</dbReference>
<name>A0A9P0G7A4_9CUCU</name>
<feature type="transmembrane region" description="Helical" evidence="1">
    <location>
        <begin position="112"/>
        <end position="132"/>
    </location>
</feature>
<dbReference type="OrthoDB" id="2021138at2759"/>
<dbReference type="Proteomes" id="UP001153636">
    <property type="component" value="Chromosome 13"/>
</dbReference>
<feature type="transmembrane region" description="Helical" evidence="1">
    <location>
        <begin position="153"/>
        <end position="172"/>
    </location>
</feature>
<feature type="transmembrane region" description="Helical" evidence="1">
    <location>
        <begin position="80"/>
        <end position="100"/>
    </location>
</feature>
<keyword evidence="4" id="KW-1185">Reference proteome</keyword>
<dbReference type="GO" id="GO:0003254">
    <property type="term" value="P:regulation of membrane depolarization"/>
    <property type="evidence" value="ECO:0007669"/>
    <property type="project" value="TreeGrafter"/>
</dbReference>
<dbReference type="SMART" id="SM00100">
    <property type="entry name" value="cNMP"/>
    <property type="match status" value="1"/>
</dbReference>
<dbReference type="GO" id="GO:0035725">
    <property type="term" value="P:sodium ion transmembrane transport"/>
    <property type="evidence" value="ECO:0007669"/>
    <property type="project" value="TreeGrafter"/>
</dbReference>
<dbReference type="InterPro" id="IPR018490">
    <property type="entry name" value="cNMP-bd_dom_sf"/>
</dbReference>
<dbReference type="PROSITE" id="PS00888">
    <property type="entry name" value="CNMP_BINDING_1"/>
    <property type="match status" value="1"/>
</dbReference>
<dbReference type="Pfam" id="PF00027">
    <property type="entry name" value="cNMP_binding"/>
    <property type="match status" value="1"/>
</dbReference>
<evidence type="ECO:0000256" key="1">
    <source>
        <dbReference type="SAM" id="Phobius"/>
    </source>
</evidence>
<dbReference type="CDD" id="cd00038">
    <property type="entry name" value="CAP_ED"/>
    <property type="match status" value="1"/>
</dbReference>
<protein>
    <recommendedName>
        <fullName evidence="2">Cyclic nucleotide-binding domain-containing protein</fullName>
    </recommendedName>
</protein>
<keyword evidence="1" id="KW-1133">Transmembrane helix</keyword>
<dbReference type="InterPro" id="IPR014710">
    <property type="entry name" value="RmlC-like_jellyroll"/>
</dbReference>
<evidence type="ECO:0000259" key="2">
    <source>
        <dbReference type="PROSITE" id="PS50042"/>
    </source>
</evidence>
<feature type="transmembrane region" description="Helical" evidence="1">
    <location>
        <begin position="293"/>
        <end position="319"/>
    </location>
</feature>
<gene>
    <name evidence="3" type="ORF">PSYICH_LOCUS4077</name>
</gene>
<keyword evidence="1" id="KW-0472">Membrane</keyword>
<dbReference type="Gene3D" id="1.10.287.630">
    <property type="entry name" value="Helix hairpin bin"/>
    <property type="match status" value="1"/>
</dbReference>
<keyword evidence="1" id="KW-0812">Transmembrane</keyword>
<organism evidence="3 4">
    <name type="scientific">Psylliodes chrysocephalus</name>
    <dbReference type="NCBI Taxonomy" id="3402493"/>
    <lineage>
        <taxon>Eukaryota</taxon>
        <taxon>Metazoa</taxon>
        <taxon>Ecdysozoa</taxon>
        <taxon>Arthropoda</taxon>
        <taxon>Hexapoda</taxon>
        <taxon>Insecta</taxon>
        <taxon>Pterygota</taxon>
        <taxon>Neoptera</taxon>
        <taxon>Endopterygota</taxon>
        <taxon>Coleoptera</taxon>
        <taxon>Polyphaga</taxon>
        <taxon>Cucujiformia</taxon>
        <taxon>Chrysomeloidea</taxon>
        <taxon>Chrysomelidae</taxon>
        <taxon>Galerucinae</taxon>
        <taxon>Alticini</taxon>
        <taxon>Psylliodes</taxon>
    </lineage>
</organism>
<proteinExistence type="predicted"/>